<evidence type="ECO:0000313" key="4">
    <source>
        <dbReference type="Proteomes" id="UP000594688"/>
    </source>
</evidence>
<dbReference type="Gene3D" id="3.40.1690.10">
    <property type="entry name" value="secretion proteins EscU"/>
    <property type="match status" value="1"/>
</dbReference>
<dbReference type="SUPFAM" id="SSF160544">
    <property type="entry name" value="EscU C-terminal domain-like"/>
    <property type="match status" value="1"/>
</dbReference>
<protein>
    <submittedName>
        <fullName evidence="3">EscU/YscU/HrcU family type III secretion system export apparatus switch protein</fullName>
    </submittedName>
</protein>
<evidence type="ECO:0000256" key="2">
    <source>
        <dbReference type="SAM" id="MobiDB-lite"/>
    </source>
</evidence>
<dbReference type="InterPro" id="IPR006135">
    <property type="entry name" value="T3SS_substrate_exporter"/>
</dbReference>
<proteinExistence type="inferred from homology"/>
<gene>
    <name evidence="3" type="ORF">G3M70_16220</name>
</gene>
<name>A0A7T0BYL3_9BACT</name>
<evidence type="ECO:0000256" key="1">
    <source>
        <dbReference type="ARBA" id="ARBA00010690"/>
    </source>
</evidence>
<dbReference type="KEGG" id="nli:G3M70_16220"/>
<dbReference type="PANTHER" id="PTHR30531">
    <property type="entry name" value="FLAGELLAR BIOSYNTHETIC PROTEIN FLHB"/>
    <property type="match status" value="1"/>
</dbReference>
<dbReference type="EMBL" id="CP048685">
    <property type="protein sequence ID" value="QPJ63338.1"/>
    <property type="molecule type" value="Genomic_DNA"/>
</dbReference>
<evidence type="ECO:0000313" key="3">
    <source>
        <dbReference type="EMBL" id="QPJ63338.1"/>
    </source>
</evidence>
<dbReference type="Proteomes" id="UP000594688">
    <property type="component" value="Chromosome"/>
</dbReference>
<dbReference type="PANTHER" id="PTHR30531:SF12">
    <property type="entry name" value="FLAGELLAR BIOSYNTHETIC PROTEIN FLHB"/>
    <property type="match status" value="1"/>
</dbReference>
<feature type="region of interest" description="Disordered" evidence="2">
    <location>
        <begin position="1"/>
        <end position="27"/>
    </location>
</feature>
<sequence>MKKKKHQKSALSLHFNKEKDQAPKVTAKGKGLMAERIIELAREHKIPIKEDPDLVEVLSQVDVNQEVPPSVYLVVAELLAWVYKMNSDYKGGFHTPQ</sequence>
<dbReference type="InterPro" id="IPR029025">
    <property type="entry name" value="T3SS_substrate_exporter_C"/>
</dbReference>
<organism evidence="3 4">
    <name type="scientific">Candidatus Nitronauta litoralis</name>
    <dbReference type="NCBI Taxonomy" id="2705533"/>
    <lineage>
        <taxon>Bacteria</taxon>
        <taxon>Pseudomonadati</taxon>
        <taxon>Nitrospinota/Tectimicrobiota group</taxon>
        <taxon>Nitrospinota</taxon>
        <taxon>Nitrospinia</taxon>
        <taxon>Nitrospinales</taxon>
        <taxon>Nitrospinaceae</taxon>
        <taxon>Candidatus Nitronauta</taxon>
    </lineage>
</organism>
<dbReference type="GO" id="GO:0005886">
    <property type="term" value="C:plasma membrane"/>
    <property type="evidence" value="ECO:0007669"/>
    <property type="project" value="TreeGrafter"/>
</dbReference>
<comment type="similarity">
    <text evidence="1">Belongs to the type III secretion exporter family.</text>
</comment>
<reference evidence="3 4" key="1">
    <citation type="submission" date="2020-02" db="EMBL/GenBank/DDBJ databases">
        <title>Genomic and physiological characterization of two novel Nitrospinaceae genera.</title>
        <authorList>
            <person name="Mueller A.J."/>
            <person name="Jung M.-Y."/>
            <person name="Strachan C.R."/>
            <person name="Herbold C.W."/>
            <person name="Kirkegaard R.H."/>
            <person name="Daims H."/>
        </authorList>
    </citation>
    <scope>NUCLEOTIDE SEQUENCE [LARGE SCALE GENOMIC DNA]</scope>
    <source>
        <strain evidence="3">EB</strain>
    </source>
</reference>
<dbReference type="GO" id="GO:0009306">
    <property type="term" value="P:protein secretion"/>
    <property type="evidence" value="ECO:0007669"/>
    <property type="project" value="InterPro"/>
</dbReference>
<dbReference type="Pfam" id="PF01312">
    <property type="entry name" value="Bac_export_2"/>
    <property type="match status" value="1"/>
</dbReference>
<accession>A0A7T0BYL3</accession>
<dbReference type="AlphaFoldDB" id="A0A7T0BYL3"/>